<name>A0A9P9D9K0_9PLEO</name>
<evidence type="ECO:0000256" key="1">
    <source>
        <dbReference type="SAM" id="MobiDB-lite"/>
    </source>
</evidence>
<dbReference type="EMBL" id="JAGMWT010000016">
    <property type="protein sequence ID" value="KAH7115088.1"/>
    <property type="molecule type" value="Genomic_DNA"/>
</dbReference>
<organism evidence="3 4">
    <name type="scientific">Dendryphion nanum</name>
    <dbReference type="NCBI Taxonomy" id="256645"/>
    <lineage>
        <taxon>Eukaryota</taxon>
        <taxon>Fungi</taxon>
        <taxon>Dikarya</taxon>
        <taxon>Ascomycota</taxon>
        <taxon>Pezizomycotina</taxon>
        <taxon>Dothideomycetes</taxon>
        <taxon>Pleosporomycetidae</taxon>
        <taxon>Pleosporales</taxon>
        <taxon>Torulaceae</taxon>
        <taxon>Dendryphion</taxon>
    </lineage>
</organism>
<protein>
    <submittedName>
        <fullName evidence="3">Uncharacterized protein</fullName>
    </submittedName>
</protein>
<evidence type="ECO:0000313" key="4">
    <source>
        <dbReference type="Proteomes" id="UP000700596"/>
    </source>
</evidence>
<sequence length="179" mass="19828">MPPQISPSPTSSLFLSNEPSETWSSIIIPNSVALALAIGGPFVIVIGVISLLWCHYSRQNRRDAKKKLVEQQKEREKQERESNLSGDEEAHVGFGGKAELACAGQKDEEEGLRCELEQPPMPEKDGEAVFEMYDGWGLGGELEGMGKWELEGCRVPELESPVLEKIDSGIDEDRMREQG</sequence>
<keyword evidence="4" id="KW-1185">Reference proteome</keyword>
<evidence type="ECO:0000313" key="3">
    <source>
        <dbReference type="EMBL" id="KAH7115088.1"/>
    </source>
</evidence>
<feature type="compositionally biased region" description="Basic and acidic residues" evidence="1">
    <location>
        <begin position="67"/>
        <end position="82"/>
    </location>
</feature>
<keyword evidence="2" id="KW-0472">Membrane</keyword>
<feature type="compositionally biased region" description="Basic and acidic residues" evidence="1">
    <location>
        <begin position="111"/>
        <end position="123"/>
    </location>
</feature>
<evidence type="ECO:0000256" key="2">
    <source>
        <dbReference type="SAM" id="Phobius"/>
    </source>
</evidence>
<dbReference type="Proteomes" id="UP000700596">
    <property type="component" value="Unassembled WGS sequence"/>
</dbReference>
<accession>A0A9P9D9K0</accession>
<dbReference type="AlphaFoldDB" id="A0A9P9D9K0"/>
<feature type="transmembrane region" description="Helical" evidence="2">
    <location>
        <begin position="32"/>
        <end position="56"/>
    </location>
</feature>
<gene>
    <name evidence="3" type="ORF">B0J11DRAFT_584394</name>
</gene>
<comment type="caution">
    <text evidence="3">The sequence shown here is derived from an EMBL/GenBank/DDBJ whole genome shotgun (WGS) entry which is preliminary data.</text>
</comment>
<reference evidence="3" key="1">
    <citation type="journal article" date="2021" name="Nat. Commun.">
        <title>Genetic determinants of endophytism in the Arabidopsis root mycobiome.</title>
        <authorList>
            <person name="Mesny F."/>
            <person name="Miyauchi S."/>
            <person name="Thiergart T."/>
            <person name="Pickel B."/>
            <person name="Atanasova L."/>
            <person name="Karlsson M."/>
            <person name="Huettel B."/>
            <person name="Barry K.W."/>
            <person name="Haridas S."/>
            <person name="Chen C."/>
            <person name="Bauer D."/>
            <person name="Andreopoulos W."/>
            <person name="Pangilinan J."/>
            <person name="LaButti K."/>
            <person name="Riley R."/>
            <person name="Lipzen A."/>
            <person name="Clum A."/>
            <person name="Drula E."/>
            <person name="Henrissat B."/>
            <person name="Kohler A."/>
            <person name="Grigoriev I.V."/>
            <person name="Martin F.M."/>
            <person name="Hacquard S."/>
        </authorList>
    </citation>
    <scope>NUCLEOTIDE SEQUENCE</scope>
    <source>
        <strain evidence="3">MPI-CAGE-CH-0243</strain>
    </source>
</reference>
<feature type="region of interest" description="Disordered" evidence="1">
    <location>
        <begin position="67"/>
        <end position="123"/>
    </location>
</feature>
<keyword evidence="2" id="KW-0812">Transmembrane</keyword>
<proteinExistence type="predicted"/>
<keyword evidence="2" id="KW-1133">Transmembrane helix</keyword>